<gene>
    <name evidence="17" type="primary">HEN1</name>
    <name evidence="17" type="ORF">KSP40_PGU013536</name>
</gene>
<evidence type="ECO:0000256" key="10">
    <source>
        <dbReference type="ARBA" id="ARBA00023158"/>
    </source>
</evidence>
<comment type="similarity">
    <text evidence="2">Belongs to the methyltransferase superfamily. HEN1 family.</text>
</comment>
<organism evidence="17 18">
    <name type="scientific">Platanthera guangdongensis</name>
    <dbReference type="NCBI Taxonomy" id="2320717"/>
    <lineage>
        <taxon>Eukaryota</taxon>
        <taxon>Viridiplantae</taxon>
        <taxon>Streptophyta</taxon>
        <taxon>Embryophyta</taxon>
        <taxon>Tracheophyta</taxon>
        <taxon>Spermatophyta</taxon>
        <taxon>Magnoliopsida</taxon>
        <taxon>Liliopsida</taxon>
        <taxon>Asparagales</taxon>
        <taxon>Orchidaceae</taxon>
        <taxon>Orchidoideae</taxon>
        <taxon>Orchideae</taxon>
        <taxon>Orchidinae</taxon>
        <taxon>Platanthera</taxon>
    </lineage>
</organism>
<comment type="cofactor">
    <cofactor evidence="1">
        <name>Mg(2+)</name>
        <dbReference type="ChEBI" id="CHEBI:18420"/>
    </cofactor>
</comment>
<evidence type="ECO:0000259" key="15">
    <source>
        <dbReference type="Pfam" id="PF17842"/>
    </source>
</evidence>
<evidence type="ECO:0000256" key="3">
    <source>
        <dbReference type="ARBA" id="ARBA00021330"/>
    </source>
</evidence>
<keyword evidence="5" id="KW-0808">Transferase</keyword>
<keyword evidence="4" id="KW-0489">Methyltransferase</keyword>
<dbReference type="Pfam" id="PF17842">
    <property type="entry name" value="dsRBD2"/>
    <property type="match status" value="1"/>
</dbReference>
<evidence type="ECO:0000256" key="8">
    <source>
        <dbReference type="ARBA" id="ARBA00022842"/>
    </source>
</evidence>
<dbReference type="EMBL" id="JBBWWR010000001">
    <property type="protein sequence ID" value="KAK8971197.1"/>
    <property type="molecule type" value="Genomic_DNA"/>
</dbReference>
<dbReference type="InterPro" id="IPR026610">
    <property type="entry name" value="Hen1"/>
</dbReference>
<evidence type="ECO:0000256" key="5">
    <source>
        <dbReference type="ARBA" id="ARBA00022679"/>
    </source>
</evidence>
<keyword evidence="10" id="KW-0943">RNA-mediated gene silencing</keyword>
<dbReference type="SUPFAM" id="SSF53335">
    <property type="entry name" value="S-adenosyl-L-methionine-dependent methyltransferases"/>
    <property type="match status" value="1"/>
</dbReference>
<evidence type="ECO:0000256" key="7">
    <source>
        <dbReference type="ARBA" id="ARBA00022723"/>
    </source>
</evidence>
<dbReference type="InterPro" id="IPR013217">
    <property type="entry name" value="Methyltransf_12"/>
</dbReference>
<evidence type="ECO:0000256" key="4">
    <source>
        <dbReference type="ARBA" id="ARBA00022603"/>
    </source>
</evidence>
<dbReference type="InterPro" id="IPR040813">
    <property type="entry name" value="Hen1_Lam_C"/>
</dbReference>
<evidence type="ECO:0000256" key="12">
    <source>
        <dbReference type="ARBA" id="ARBA00048418"/>
    </source>
</evidence>
<dbReference type="Gene3D" id="3.40.50.150">
    <property type="entry name" value="Vaccinia Virus protein VP39"/>
    <property type="match status" value="1"/>
</dbReference>
<evidence type="ECO:0000313" key="17">
    <source>
        <dbReference type="EMBL" id="KAK8971197.1"/>
    </source>
</evidence>
<dbReference type="Proteomes" id="UP001412067">
    <property type="component" value="Unassembled WGS sequence"/>
</dbReference>
<keyword evidence="7" id="KW-0479">Metal-binding</keyword>
<dbReference type="Pfam" id="PF21224">
    <property type="entry name" value="Hen1_LCD"/>
    <property type="match status" value="1"/>
</dbReference>
<dbReference type="InterPro" id="IPR029063">
    <property type="entry name" value="SAM-dependent_MTases_sf"/>
</dbReference>
<dbReference type="InterPro" id="IPR046357">
    <property type="entry name" value="PPIase_dom_sf"/>
</dbReference>
<comment type="catalytic activity">
    <reaction evidence="12">
        <text>small RNA 3'-end nucleotide + S-adenosyl-L-methionine = small RNA 3'-end 2'-O-methylnucleotide + S-adenosyl-L-homocysteine + H(+)</text>
        <dbReference type="Rhea" id="RHEA:37887"/>
        <dbReference type="Rhea" id="RHEA-COMP:10415"/>
        <dbReference type="Rhea" id="RHEA-COMP:10416"/>
        <dbReference type="ChEBI" id="CHEBI:15378"/>
        <dbReference type="ChEBI" id="CHEBI:57856"/>
        <dbReference type="ChEBI" id="CHEBI:59789"/>
        <dbReference type="ChEBI" id="CHEBI:74896"/>
        <dbReference type="ChEBI" id="CHEBI:74898"/>
        <dbReference type="EC" id="2.1.1.386"/>
    </reaction>
</comment>
<name>A0ABR2N510_9ASPA</name>
<comment type="caution">
    <text evidence="17">The sequence shown here is derived from an EMBL/GenBank/DDBJ whole genome shotgun (WGS) entry which is preliminary data.</text>
</comment>
<evidence type="ECO:0000256" key="2">
    <source>
        <dbReference type="ARBA" id="ARBA00009026"/>
    </source>
</evidence>
<keyword evidence="9" id="KW-0694">RNA-binding</keyword>
<dbReference type="PANTHER" id="PTHR21404:SF3">
    <property type="entry name" value="SMALL RNA 2'-O-METHYLTRANSFERASE"/>
    <property type="match status" value="1"/>
</dbReference>
<feature type="domain" description="Methyltransferase type 12" evidence="14">
    <location>
        <begin position="749"/>
        <end position="842"/>
    </location>
</feature>
<evidence type="ECO:0000256" key="9">
    <source>
        <dbReference type="ARBA" id="ARBA00022884"/>
    </source>
</evidence>
<keyword evidence="8" id="KW-0460">Magnesium</keyword>
<evidence type="ECO:0000256" key="6">
    <source>
        <dbReference type="ARBA" id="ARBA00022691"/>
    </source>
</evidence>
<sequence length="976" mass="108507">MLEAEELLPATMKRPSLAPKAIIHQKFGSKACYRIEEVMQPAENSFPGLALTQNVRSLYKCYLDLPELSVVSGPLSKKKDAEHAAAKIAIEKLGIQSAVDSPSPQEAMDELIVRLAGFFTDKFLSSAHPLVQHIKVALERAGDHFGMLPMSAISTCDAKVNNLCKVINPKADSDPFLVLSLISRAARMSASITCDELWIWKQGFHPAEFLNSTNNCASVSTEITEVEALRIPVLRSRDVETLTLNFSDNQYYMDEIAQKLHVRDSSRILVSRNIGKASSEMKLYFSAPDVSALASNSSIEVLLAVEGNNNTETILNERASHLSGQHIYGDAILAHVGYAWKSSDLFYEDISLSTYYRMILGKLPDGHYKLSREAVLGAELPAVYSTRSNWKGPAPRDLLYAFCRQHRLSEPLFSIKNLDYGDTSESYEIAQNSHFSVHADEVEKVTGGLHDLASRGSGRSASVFRCDVTILSKGQDPVIKCSFDDSCRKEYDAIQSAALKVLSWLNKYFKQPDMPIEKFLELDHSHDIVVYSRDFIQELVKCLSLYDTQRINKHSSVPIFTNQHNPKYENGLYNIDGPDSGIFPSPGSVACISYVAFLMMKDETMKEVVKSKDLFEFEIGSDAVINELESCVSQLVVESKDMFEFEIGSGAVINELESCVSQLTVNQSAQFVVEAPSRGLIFSAAGKSAKHLAQLSLQNCFLEYSVKLLQVTEPLEDRIEQALFNPPLSKQRVEFAVGRINELHATSLVDFGCGSGSLLESLLDHTTTLENVAGVDISRKGLLRAAKILHLKLSANHLRKNNIRSTVLYDGSITEFDSRLGQFDIGTCLEVIEHMEEDQASLFGDVALSFFRPAALVVSTPNYEYNPILRRSSNPGKEDSEDRAASTKFRNHDHKFEWTRPQFQRWASDLAARHHYSVEFSGVGGSIDIEPGFASQIAVFKRGSDQSKKQFSRAEEPSQPYQVVWQWSDGSAPAAT</sequence>
<evidence type="ECO:0000256" key="1">
    <source>
        <dbReference type="ARBA" id="ARBA00001946"/>
    </source>
</evidence>
<protein>
    <recommendedName>
        <fullName evidence="3">Small RNA 2'-O-methyltransferase</fullName>
        <ecNumber evidence="11">2.1.1.386</ecNumber>
    </recommendedName>
</protein>
<keyword evidence="6" id="KW-0949">S-adenosyl-L-methionine</keyword>
<feature type="domain" description="HEN1 double-stranded RNA binding" evidence="15">
    <location>
        <begin position="364"/>
        <end position="509"/>
    </location>
</feature>
<evidence type="ECO:0000259" key="14">
    <source>
        <dbReference type="Pfam" id="PF08242"/>
    </source>
</evidence>
<dbReference type="Pfam" id="PF18441">
    <property type="entry name" value="Hen1_Lam_C"/>
    <property type="match status" value="1"/>
</dbReference>
<feature type="region of interest" description="Disordered" evidence="13">
    <location>
        <begin position="869"/>
        <end position="888"/>
    </location>
</feature>
<proteinExistence type="inferred from homology"/>
<dbReference type="EC" id="2.1.1.386" evidence="11"/>
<reference evidence="17 18" key="1">
    <citation type="journal article" date="2022" name="Nat. Plants">
        <title>Genomes of leafy and leafless Platanthera orchids illuminate the evolution of mycoheterotrophy.</title>
        <authorList>
            <person name="Li M.H."/>
            <person name="Liu K.W."/>
            <person name="Li Z."/>
            <person name="Lu H.C."/>
            <person name="Ye Q.L."/>
            <person name="Zhang D."/>
            <person name="Wang J.Y."/>
            <person name="Li Y.F."/>
            <person name="Zhong Z.M."/>
            <person name="Liu X."/>
            <person name="Yu X."/>
            <person name="Liu D.K."/>
            <person name="Tu X.D."/>
            <person name="Liu B."/>
            <person name="Hao Y."/>
            <person name="Liao X.Y."/>
            <person name="Jiang Y.T."/>
            <person name="Sun W.H."/>
            <person name="Chen J."/>
            <person name="Chen Y.Q."/>
            <person name="Ai Y."/>
            <person name="Zhai J.W."/>
            <person name="Wu S.S."/>
            <person name="Zhou Z."/>
            <person name="Hsiao Y.Y."/>
            <person name="Wu W.L."/>
            <person name="Chen Y.Y."/>
            <person name="Lin Y.F."/>
            <person name="Hsu J.L."/>
            <person name="Li C.Y."/>
            <person name="Wang Z.W."/>
            <person name="Zhao X."/>
            <person name="Zhong W.Y."/>
            <person name="Ma X.K."/>
            <person name="Ma L."/>
            <person name="Huang J."/>
            <person name="Chen G.Z."/>
            <person name="Huang M.Z."/>
            <person name="Huang L."/>
            <person name="Peng D.H."/>
            <person name="Luo Y.B."/>
            <person name="Zou S.Q."/>
            <person name="Chen S.P."/>
            <person name="Lan S."/>
            <person name="Tsai W.C."/>
            <person name="Van de Peer Y."/>
            <person name="Liu Z.J."/>
        </authorList>
    </citation>
    <scope>NUCLEOTIDE SEQUENCE [LARGE SCALE GENOMIC DNA]</scope>
    <source>
        <strain evidence="17">Lor288</strain>
    </source>
</reference>
<evidence type="ECO:0000313" key="18">
    <source>
        <dbReference type="Proteomes" id="UP001412067"/>
    </source>
</evidence>
<evidence type="ECO:0000259" key="16">
    <source>
        <dbReference type="Pfam" id="PF18441"/>
    </source>
</evidence>
<dbReference type="Gene3D" id="3.10.50.40">
    <property type="match status" value="1"/>
</dbReference>
<evidence type="ECO:0000256" key="11">
    <source>
        <dbReference type="ARBA" id="ARBA00035025"/>
    </source>
</evidence>
<dbReference type="Pfam" id="PF08242">
    <property type="entry name" value="Methyltransf_12"/>
    <property type="match status" value="1"/>
</dbReference>
<evidence type="ECO:0000256" key="13">
    <source>
        <dbReference type="SAM" id="MobiDB-lite"/>
    </source>
</evidence>
<feature type="domain" description="Small RNA 2'-O-methyltransferase Hen1 La-motif C-terminal" evidence="16">
    <location>
        <begin position="225"/>
        <end position="362"/>
    </location>
</feature>
<dbReference type="Gene3D" id="3.30.160.20">
    <property type="match status" value="1"/>
</dbReference>
<accession>A0ABR2N510</accession>
<feature type="compositionally biased region" description="Basic and acidic residues" evidence="13">
    <location>
        <begin position="876"/>
        <end position="885"/>
    </location>
</feature>
<dbReference type="InterPro" id="IPR040870">
    <property type="entry name" value="HEN1_dsRBD2"/>
</dbReference>
<dbReference type="PANTHER" id="PTHR21404">
    <property type="entry name" value="HEN1"/>
    <property type="match status" value="1"/>
</dbReference>
<keyword evidence="18" id="KW-1185">Reference proteome</keyword>